<comment type="caution">
    <text evidence="7">The sequence shown here is derived from an EMBL/GenBank/DDBJ whole genome shotgun (WGS) entry which is preliminary data.</text>
</comment>
<evidence type="ECO:0000256" key="2">
    <source>
        <dbReference type="ARBA" id="ARBA00022737"/>
    </source>
</evidence>
<name>A0A177B2D7_9BILA</name>
<accession>A0A177B2D7</accession>
<dbReference type="EMBL" id="LWCA01000444">
    <property type="protein sequence ID" value="OAF68447.1"/>
    <property type="molecule type" value="Genomic_DNA"/>
</dbReference>
<dbReference type="Proteomes" id="UP000078046">
    <property type="component" value="Unassembled WGS sequence"/>
</dbReference>
<evidence type="ECO:0000256" key="1">
    <source>
        <dbReference type="ARBA" id="ARBA00022723"/>
    </source>
</evidence>
<keyword evidence="4 5" id="KW-0440">LIM domain</keyword>
<evidence type="ECO:0000313" key="8">
    <source>
        <dbReference type="Proteomes" id="UP000078046"/>
    </source>
</evidence>
<dbReference type="GO" id="GO:0003712">
    <property type="term" value="F:transcription coregulator activity"/>
    <property type="evidence" value="ECO:0007669"/>
    <property type="project" value="TreeGrafter"/>
</dbReference>
<dbReference type="PANTHER" id="PTHR24205:SF4">
    <property type="entry name" value="PROTEIN ESPINAS"/>
    <property type="match status" value="1"/>
</dbReference>
<dbReference type="SUPFAM" id="SSF57716">
    <property type="entry name" value="Glucocorticoid receptor-like (DNA-binding domain)"/>
    <property type="match status" value="2"/>
</dbReference>
<keyword evidence="2" id="KW-0677">Repeat</keyword>
<reference evidence="7 8" key="1">
    <citation type="submission" date="2016-04" db="EMBL/GenBank/DDBJ databases">
        <title>The genome of Intoshia linei affirms orthonectids as highly simplified spiralians.</title>
        <authorList>
            <person name="Mikhailov K.V."/>
            <person name="Slusarev G.S."/>
            <person name="Nikitin M.A."/>
            <person name="Logacheva M.D."/>
            <person name="Penin A."/>
            <person name="Aleoshin V."/>
            <person name="Panchin Y.V."/>
        </authorList>
    </citation>
    <scope>NUCLEOTIDE SEQUENCE [LARGE SCALE GENOMIC DNA]</scope>
    <source>
        <strain evidence="7">Intl2013</strain>
        <tissue evidence="7">Whole animal</tissue>
    </source>
</reference>
<dbReference type="PROSITE" id="PS50023">
    <property type="entry name" value="LIM_DOMAIN_2"/>
    <property type="match status" value="1"/>
</dbReference>
<evidence type="ECO:0000256" key="4">
    <source>
        <dbReference type="ARBA" id="ARBA00023038"/>
    </source>
</evidence>
<evidence type="ECO:0000256" key="3">
    <source>
        <dbReference type="ARBA" id="ARBA00022833"/>
    </source>
</evidence>
<dbReference type="PROSITE" id="PS00478">
    <property type="entry name" value="LIM_DOMAIN_1"/>
    <property type="match status" value="1"/>
</dbReference>
<dbReference type="OrthoDB" id="274660at2759"/>
<evidence type="ECO:0000256" key="5">
    <source>
        <dbReference type="PROSITE-ProRule" id="PRU00125"/>
    </source>
</evidence>
<protein>
    <recommendedName>
        <fullName evidence="6">LIM zinc-binding domain-containing protein</fullName>
    </recommendedName>
</protein>
<evidence type="ECO:0000313" key="7">
    <source>
        <dbReference type="EMBL" id="OAF68447.1"/>
    </source>
</evidence>
<sequence>MTIKNDGLEYNEKNYHSSCLICHKCNDKLYGEKFTKHEENLYCKHCYLKNYAKECIRCSEPINDMEGEKYVSFEDKQWHTKCFHCDKCDDSLVNEPFAMADGKLKCKKCAK</sequence>
<dbReference type="GO" id="GO:0005634">
    <property type="term" value="C:nucleus"/>
    <property type="evidence" value="ECO:0007669"/>
    <property type="project" value="TreeGrafter"/>
</dbReference>
<dbReference type="GO" id="GO:0046872">
    <property type="term" value="F:metal ion binding"/>
    <property type="evidence" value="ECO:0007669"/>
    <property type="project" value="UniProtKB-KW"/>
</dbReference>
<evidence type="ECO:0000259" key="6">
    <source>
        <dbReference type="PROSITE" id="PS50023"/>
    </source>
</evidence>
<dbReference type="SMART" id="SM00132">
    <property type="entry name" value="LIM"/>
    <property type="match status" value="2"/>
</dbReference>
<keyword evidence="8" id="KW-1185">Reference proteome</keyword>
<proteinExistence type="predicted"/>
<feature type="domain" description="LIM zinc-binding" evidence="6">
    <location>
        <begin position="53"/>
        <end position="111"/>
    </location>
</feature>
<dbReference type="Gene3D" id="2.10.110.10">
    <property type="entry name" value="Cysteine Rich Protein"/>
    <property type="match status" value="2"/>
</dbReference>
<dbReference type="Pfam" id="PF00412">
    <property type="entry name" value="LIM"/>
    <property type="match status" value="2"/>
</dbReference>
<keyword evidence="1 5" id="KW-0479">Metal-binding</keyword>
<organism evidence="7 8">
    <name type="scientific">Intoshia linei</name>
    <dbReference type="NCBI Taxonomy" id="1819745"/>
    <lineage>
        <taxon>Eukaryota</taxon>
        <taxon>Metazoa</taxon>
        <taxon>Spiralia</taxon>
        <taxon>Lophotrochozoa</taxon>
        <taxon>Mesozoa</taxon>
        <taxon>Orthonectida</taxon>
        <taxon>Rhopaluridae</taxon>
        <taxon>Intoshia</taxon>
    </lineage>
</organism>
<dbReference type="InterPro" id="IPR001781">
    <property type="entry name" value="Znf_LIM"/>
</dbReference>
<dbReference type="PANTHER" id="PTHR24205">
    <property type="entry name" value="FOUR AND A HALF LIM DOMAINS PROTEIN"/>
    <property type="match status" value="1"/>
</dbReference>
<keyword evidence="3 5" id="KW-0862">Zinc</keyword>
<dbReference type="GO" id="GO:0030018">
    <property type="term" value="C:Z disc"/>
    <property type="evidence" value="ECO:0007669"/>
    <property type="project" value="TreeGrafter"/>
</dbReference>
<gene>
    <name evidence="7" type="ORF">A3Q56_03800</name>
</gene>
<dbReference type="AlphaFoldDB" id="A0A177B2D7"/>